<evidence type="ECO:0000256" key="1">
    <source>
        <dbReference type="SAM" id="SignalP"/>
    </source>
</evidence>
<keyword evidence="1" id="KW-0732">Signal</keyword>
<reference evidence="2 3" key="1">
    <citation type="submission" date="2014-01" db="EMBL/GenBank/DDBJ databases">
        <title>Interspecies Systems Biology Uncovers Metabolites Affecting C. elegans Gene Expression and Life History Traits.</title>
        <authorList>
            <person name="Watson E."/>
            <person name="Macneil L.T."/>
            <person name="Ritter A.D."/>
            <person name="Yilmaz L.S."/>
            <person name="Rosebrock A.P."/>
            <person name="Caudy A.A."/>
            <person name="Walhout A.J."/>
        </authorList>
    </citation>
    <scope>NUCLEOTIDE SEQUENCE [LARGE SCALE GENOMIC DNA]</scope>
    <source>
        <strain evidence="2 3">DA1877</strain>
    </source>
</reference>
<keyword evidence="3" id="KW-1185">Reference proteome</keyword>
<evidence type="ECO:0008006" key="4">
    <source>
        <dbReference type="Google" id="ProtNLM"/>
    </source>
</evidence>
<comment type="caution">
    <text evidence="2">The sequence shown here is derived from an EMBL/GenBank/DDBJ whole genome shotgun (WGS) entry which is preliminary data.</text>
</comment>
<dbReference type="PATRIC" id="fig|1457173.3.peg.3558"/>
<dbReference type="EMBL" id="JBOK01000033">
    <property type="protein sequence ID" value="EXU78592.1"/>
    <property type="molecule type" value="Genomic_DNA"/>
</dbReference>
<evidence type="ECO:0000313" key="3">
    <source>
        <dbReference type="Proteomes" id="UP000020766"/>
    </source>
</evidence>
<sequence length="117" mass="12749">MKFLNFTAGAGLLLGTLLLAQPSWAQDHAQHSHAHGPASAAEAQELTSGEVRRIDMGTRKITIRHGEIQHLDMPPMTMVFTAADPALLAGLRVGDAIWFVAQQEQGRLMVTRIERAP</sequence>
<organism evidence="2 3">
    <name type="scientific">Comamonas aquatica DA1877</name>
    <dbReference type="NCBI Taxonomy" id="1457173"/>
    <lineage>
        <taxon>Bacteria</taxon>
        <taxon>Pseudomonadati</taxon>
        <taxon>Pseudomonadota</taxon>
        <taxon>Betaproteobacteria</taxon>
        <taxon>Burkholderiales</taxon>
        <taxon>Comamonadaceae</taxon>
        <taxon>Comamonas</taxon>
    </lineage>
</organism>
<gene>
    <name evidence="2" type="ORF">AX13_12060</name>
</gene>
<dbReference type="InterPro" id="IPR021647">
    <property type="entry name" value="CusF_Ec"/>
</dbReference>
<dbReference type="GeneID" id="83665237"/>
<feature type="signal peptide" evidence="1">
    <location>
        <begin position="1"/>
        <end position="25"/>
    </location>
</feature>
<dbReference type="AlphaFoldDB" id="A0A014Q5X4"/>
<dbReference type="InterPro" id="IPR042230">
    <property type="entry name" value="CusF_sf"/>
</dbReference>
<proteinExistence type="predicted"/>
<dbReference type="Pfam" id="PF11604">
    <property type="entry name" value="CusF_Ec"/>
    <property type="match status" value="1"/>
</dbReference>
<evidence type="ECO:0000313" key="2">
    <source>
        <dbReference type="EMBL" id="EXU78592.1"/>
    </source>
</evidence>
<name>A0A014Q5X4_9BURK</name>
<feature type="chain" id="PRO_5001474638" description="Copper-binding protein" evidence="1">
    <location>
        <begin position="26"/>
        <end position="117"/>
    </location>
</feature>
<accession>A0A014Q5X4</accession>
<protein>
    <recommendedName>
        <fullName evidence="4">Copper-binding protein</fullName>
    </recommendedName>
</protein>
<dbReference type="Gene3D" id="2.40.50.320">
    <property type="entry name" value="Copper binding periplasmic protein CusF"/>
    <property type="match status" value="1"/>
</dbReference>
<dbReference type="Proteomes" id="UP000020766">
    <property type="component" value="Unassembled WGS sequence"/>
</dbReference>
<dbReference type="RefSeq" id="WP_003074496.1">
    <property type="nucleotide sequence ID" value="NZ_JBOK01000033.1"/>
</dbReference>